<dbReference type="InterPro" id="IPR006533">
    <property type="entry name" value="T6SS_Vgr_RhsGE"/>
</dbReference>
<dbReference type="Pfam" id="PF04717">
    <property type="entry name" value="Phage_base_V"/>
    <property type="match status" value="1"/>
</dbReference>
<evidence type="ECO:0000313" key="9">
    <source>
        <dbReference type="Proteomes" id="UP001365846"/>
    </source>
</evidence>
<dbReference type="PANTHER" id="PTHR32305:SF15">
    <property type="entry name" value="PROTEIN RHSA-RELATED"/>
    <property type="match status" value="1"/>
</dbReference>
<dbReference type="SUPFAM" id="SSF69279">
    <property type="entry name" value="Phage tail proteins"/>
    <property type="match status" value="2"/>
</dbReference>
<organism evidence="8 9">
    <name type="scientific">Variovorax ureilyticus</name>
    <dbReference type="NCBI Taxonomy" id="1836198"/>
    <lineage>
        <taxon>Bacteria</taxon>
        <taxon>Pseudomonadati</taxon>
        <taxon>Pseudomonadota</taxon>
        <taxon>Betaproteobacteria</taxon>
        <taxon>Burkholderiales</taxon>
        <taxon>Comamonadaceae</taxon>
        <taxon>Variovorax</taxon>
    </lineage>
</organism>
<gene>
    <name evidence="8" type="primary">tssI</name>
    <name evidence="8" type="ORF">WKW77_06430</name>
</gene>
<dbReference type="EMBL" id="JBBKZU010000002">
    <property type="protein sequence ID" value="MEJ8810696.1"/>
    <property type="molecule type" value="Genomic_DNA"/>
</dbReference>
<comment type="similarity">
    <text evidence="2">Belongs to the VgrG protein family.</text>
</comment>
<accession>A0ABU8VAN7</accession>
<dbReference type="Gene3D" id="2.40.50.230">
    <property type="entry name" value="Gp5 N-terminal domain"/>
    <property type="match status" value="1"/>
</dbReference>
<dbReference type="InterPro" id="IPR050708">
    <property type="entry name" value="T6SS_VgrG/RHS"/>
</dbReference>
<feature type="domain" description="Putative type VI secretion system Rhs element associated Vgr" evidence="7">
    <location>
        <begin position="536"/>
        <end position="640"/>
    </location>
</feature>
<feature type="domain" description="Gp5/Type VI secretion system Vgr protein OB-fold" evidence="5">
    <location>
        <begin position="436"/>
        <end position="503"/>
    </location>
</feature>
<proteinExistence type="inferred from homology"/>
<dbReference type="Gene3D" id="4.10.220.110">
    <property type="match status" value="1"/>
</dbReference>
<feature type="domain" description="DUF2345" evidence="6">
    <location>
        <begin position="679"/>
        <end position="822"/>
    </location>
</feature>
<dbReference type="NCBIfam" id="TIGR01646">
    <property type="entry name" value="vgr_GE"/>
    <property type="match status" value="1"/>
</dbReference>
<evidence type="ECO:0000259" key="7">
    <source>
        <dbReference type="Pfam" id="PF13296"/>
    </source>
</evidence>
<dbReference type="InterPro" id="IPR018769">
    <property type="entry name" value="VgrG2_DUF2345"/>
</dbReference>
<evidence type="ECO:0000256" key="4">
    <source>
        <dbReference type="SAM" id="MobiDB-lite"/>
    </source>
</evidence>
<protein>
    <submittedName>
        <fullName evidence="8">Type VI secretion system tip protein TssI/VgrG</fullName>
    </submittedName>
</protein>
<feature type="region of interest" description="Disordered" evidence="4">
    <location>
        <begin position="659"/>
        <end position="680"/>
    </location>
</feature>
<dbReference type="Pfam" id="PF05954">
    <property type="entry name" value="Phage_GPD"/>
    <property type="match status" value="1"/>
</dbReference>
<name>A0ABU8VAN7_9BURK</name>
<dbReference type="InterPro" id="IPR037026">
    <property type="entry name" value="Vgr_OB-fold_dom_sf"/>
</dbReference>
<evidence type="ECO:0000256" key="1">
    <source>
        <dbReference type="ARBA" id="ARBA00004613"/>
    </source>
</evidence>
<dbReference type="NCBIfam" id="TIGR03361">
    <property type="entry name" value="VI_Rhs_Vgr"/>
    <property type="match status" value="1"/>
</dbReference>
<dbReference type="Gene3D" id="3.55.50.10">
    <property type="entry name" value="Baseplate protein-like domains"/>
    <property type="match status" value="1"/>
</dbReference>
<keyword evidence="3" id="KW-0964">Secreted</keyword>
<dbReference type="InterPro" id="IPR017847">
    <property type="entry name" value="T6SS_RhsGE_Vgr_subset"/>
</dbReference>
<evidence type="ECO:0000259" key="6">
    <source>
        <dbReference type="Pfam" id="PF10106"/>
    </source>
</evidence>
<evidence type="ECO:0000256" key="2">
    <source>
        <dbReference type="ARBA" id="ARBA00005558"/>
    </source>
</evidence>
<dbReference type="SUPFAM" id="SSF69349">
    <property type="entry name" value="Phage fibre proteins"/>
    <property type="match status" value="1"/>
</dbReference>
<evidence type="ECO:0000256" key="3">
    <source>
        <dbReference type="ARBA" id="ARBA00022525"/>
    </source>
</evidence>
<dbReference type="Gene3D" id="2.30.110.50">
    <property type="match status" value="1"/>
</dbReference>
<dbReference type="PANTHER" id="PTHR32305">
    <property type="match status" value="1"/>
</dbReference>
<dbReference type="Proteomes" id="UP001365846">
    <property type="component" value="Unassembled WGS sequence"/>
</dbReference>
<dbReference type="InterPro" id="IPR028244">
    <property type="entry name" value="T6SS_Rhs_Vgr_dom"/>
</dbReference>
<evidence type="ECO:0000259" key="5">
    <source>
        <dbReference type="Pfam" id="PF04717"/>
    </source>
</evidence>
<comment type="caution">
    <text evidence="8">The sequence shown here is derived from an EMBL/GenBank/DDBJ whole genome shotgun (WGS) entry which is preliminary data.</text>
</comment>
<dbReference type="Pfam" id="PF10106">
    <property type="entry name" value="DUF2345"/>
    <property type="match status" value="1"/>
</dbReference>
<dbReference type="Pfam" id="PF13296">
    <property type="entry name" value="T6SS_Vgr"/>
    <property type="match status" value="1"/>
</dbReference>
<dbReference type="InterPro" id="IPR006531">
    <property type="entry name" value="Gp5/Vgr_OB"/>
</dbReference>
<dbReference type="RefSeq" id="WP_340356009.1">
    <property type="nucleotide sequence ID" value="NZ_JBBKZU010000002.1"/>
</dbReference>
<dbReference type="SUPFAM" id="SSF69255">
    <property type="entry name" value="gp5 N-terminal domain-like"/>
    <property type="match status" value="1"/>
</dbReference>
<reference evidence="8 9" key="1">
    <citation type="submission" date="2024-03" db="EMBL/GenBank/DDBJ databases">
        <title>Novel species of the genus Variovorax.</title>
        <authorList>
            <person name="Liu Q."/>
            <person name="Xin Y.-H."/>
        </authorList>
    </citation>
    <scope>NUCLEOTIDE SEQUENCE [LARGE SCALE GENOMIC DNA]</scope>
    <source>
        <strain evidence="8 9">KACC 18899</strain>
    </source>
</reference>
<comment type="subcellular location">
    <subcellularLocation>
        <location evidence="1">Secreted</location>
    </subcellularLocation>
</comment>
<keyword evidence="9" id="KW-1185">Reference proteome</keyword>
<sequence>MQSKRTLSVESPAIPQHLGAPALEPVRLSGREGLNSLFEYELLLKTPDALNLGASQAADFNLDDFIGREISCSIQLDGSGQFLPGAVGPSVDHIGAGVRQINALISDAACLGEEGRHILYTLTLRPWLYLATETTDCRVFQNKTVVDILDGLLEKYPFAVDKRLIETSPQRDYQTQYNESDFEFFERLCQEWGISYFFEHAEGKHRLVLIDNMGAFKENASEAYRKIEYHTPGWKPDAEYIHSFVPRNHLTSGRYTTRDYDYTRPRADLTQTRSDPRSTGHADGEVYQWHAGIGGSHYAQPKAGTAGANDPHEEGRFLGLVRMQALRTHGARAKASGNLRGMVPGCTFWLAKHPRKQANAEYLILDTVFLVEDVAQDSQIADAAPGRGQQWSVEVDFIAHPVKEPLRPALTRQKPHTHGPQTALVVGPEGQNLWTDEFGRIKVQFPWDRIGQKNQSSSCWVRVSAAWAGNQLGATHLPRIGQEVIVDFENGDPDLPICTGRVYNQSNLPPWSLPGQSALSGFRSRELTKEGGNSAAGRSNHLVLDDTAEKIQVQVKSDHLSSSFSAGHITRIEDNAGRKDSRGEGVEVRSDGHGAMRAAKGLLLTTDGRSNAVGGVLSRDELVSCLRQALALAEDLGKTAADCQGAAREITPQQDLSDAVDALGHGTGPEADAKGKAPGGQPVLAISGAAGIASATPRDHTQYAGQNIDTVASRNQQHYAGRSILQSAGKDIEQFAVAGDIRSIANKGKLIQQAQHNSVEITGEKDVTITSTEEGVVVRGKKSILLLVEDGTYLRIGDGQVVVGMKGQFIAKTSSWVLQGPSTLSTDLPRFPQTSFNDGFVITDQAGEPVANMKYRLTHMDGGVVEGVTGPDAQIALQKGVGPDSVALELLGLQP</sequence>
<evidence type="ECO:0000313" key="8">
    <source>
        <dbReference type="EMBL" id="MEJ8810696.1"/>
    </source>
</evidence>